<evidence type="ECO:0000313" key="1">
    <source>
        <dbReference type="EMBL" id="MDC7695595.1"/>
    </source>
</evidence>
<gene>
    <name evidence="1" type="ORF">PQU94_15060</name>
</gene>
<evidence type="ECO:0000313" key="2">
    <source>
        <dbReference type="Proteomes" id="UP001216595"/>
    </source>
</evidence>
<dbReference type="InterPro" id="IPR036890">
    <property type="entry name" value="HATPase_C_sf"/>
</dbReference>
<keyword evidence="1" id="KW-0067">ATP-binding</keyword>
<accession>A0ABT5IHC5</accession>
<keyword evidence="1" id="KW-0547">Nucleotide-binding</keyword>
<dbReference type="Proteomes" id="UP001216595">
    <property type="component" value="Unassembled WGS sequence"/>
</dbReference>
<dbReference type="GO" id="GO:0005524">
    <property type="term" value="F:ATP binding"/>
    <property type="evidence" value="ECO:0007669"/>
    <property type="project" value="UniProtKB-KW"/>
</dbReference>
<comment type="caution">
    <text evidence="1">The sequence shown here is derived from an EMBL/GenBank/DDBJ whole genome shotgun (WGS) entry which is preliminary data.</text>
</comment>
<protein>
    <submittedName>
        <fullName evidence="1">ATP-binding protein</fullName>
    </submittedName>
</protein>
<dbReference type="Gene3D" id="3.30.565.10">
    <property type="entry name" value="Histidine kinase-like ATPase, C-terminal domain"/>
    <property type="match status" value="1"/>
</dbReference>
<dbReference type="RefSeq" id="WP_272742256.1">
    <property type="nucleotide sequence ID" value="NZ_JAQQKW010000010.1"/>
</dbReference>
<organism evidence="1 2">
    <name type="scientific">Asticcacaulis currens</name>
    <dbReference type="NCBI Taxonomy" id="2984210"/>
    <lineage>
        <taxon>Bacteria</taxon>
        <taxon>Pseudomonadati</taxon>
        <taxon>Pseudomonadota</taxon>
        <taxon>Alphaproteobacteria</taxon>
        <taxon>Caulobacterales</taxon>
        <taxon>Caulobacteraceae</taxon>
        <taxon>Asticcacaulis</taxon>
    </lineage>
</organism>
<proteinExistence type="predicted"/>
<dbReference type="SUPFAM" id="SSF55874">
    <property type="entry name" value="ATPase domain of HSP90 chaperone/DNA topoisomerase II/histidine kinase"/>
    <property type="match status" value="1"/>
</dbReference>
<name>A0ABT5IHC5_9CAUL</name>
<sequence length="880" mass="96639">MSEQALLPESIGTSVDKFQIQLSTRFLQHFSEQLYSSPQKAFEELISNGWDAGADVVDIRVADELTSSAATMAVFDNGASMDAAGLRTLWKIAFSSKADQPIQNGRQVVGKFGIGKLATYVLASKLTYICKAADGIIRRVTMDYGEVDTKTAGDKERLISDINLEVFEVQESDVEKALENVDGGAQLLKLIKGDFSDVNATASGITSSHEYGGASSPFNKPVSKTWTLVILSDLKPTGQSLKLGVLRRMLESALPFGSEMSILVNGELLSSSKINATQKKEWVLGPGLDIEYVELEEDGGDSLAVNTETDEPEKKIKRIKISYGDTPYPYVEIPGIGKVTGFAKLFEEKISGGKSDERGASNGFHINVLGRVVNQSDPSFGEENLSHAAWARFRMTVRADGLNAFLTTNREQFRESEELKVFRAFLRRVFNKARSVYDSDDNLDMSEGGDALVKSLGVVSLSPLRNVVSEVLRTQPSLPGLFDESGILDREEKRNSWRENTEDNIKSALGQVKYEKLKDESFVKFRIKDSSVVINKEHPFVVEHTRSKAEKELVRTVAMVSLLSDVYALDIGIDPSMLENIRAYRDKLMRFRAIQRRESGLHIAQLLLQTQHQSDVSKRLELAVSDAIRYLGFDVKDLATSGEPEGIARAYPYPNSGALSDTNPNPPLYTFTFDAKSAKHAVAKTGNISLDGIVEHRDRYEADYALVVAPGFSDGALTVRCEAQKITPIRARDLGRLLEFTVEHGAIPLTKLREMFELYDPSKVTAWVDQLGADKSAKSNLTIDIFIRALEALKGQVPDVLPAGTIALTCRMQLGAPTVKDTDVIALVRGLQIIVPELVGITEDKIVVNASAGRVAAAVSAQLEKLHVEPDHPPTNTEGE</sequence>
<dbReference type="EMBL" id="JAQQKW010000010">
    <property type="protein sequence ID" value="MDC7695595.1"/>
    <property type="molecule type" value="Genomic_DNA"/>
</dbReference>
<keyword evidence="2" id="KW-1185">Reference proteome</keyword>
<reference evidence="1 2" key="1">
    <citation type="submission" date="2023-01" db="EMBL/GenBank/DDBJ databases">
        <title>Novel species of the genus Asticcacaulis isolated from rivers.</title>
        <authorList>
            <person name="Lu H."/>
        </authorList>
    </citation>
    <scope>NUCLEOTIDE SEQUENCE [LARGE SCALE GENOMIC DNA]</scope>
    <source>
        <strain evidence="1 2">DXS10W</strain>
    </source>
</reference>
<dbReference type="Pfam" id="PF13589">
    <property type="entry name" value="HATPase_c_3"/>
    <property type="match status" value="1"/>
</dbReference>